<dbReference type="SUPFAM" id="SSF54897">
    <property type="entry name" value="Protease propeptides/inhibitors"/>
    <property type="match status" value="1"/>
</dbReference>
<dbReference type="CDD" id="cd03860">
    <property type="entry name" value="M14_CP_A-B_like"/>
    <property type="match status" value="1"/>
</dbReference>
<dbReference type="InterPro" id="IPR003146">
    <property type="entry name" value="M14A_act_pep"/>
</dbReference>
<dbReference type="GO" id="GO:0005615">
    <property type="term" value="C:extracellular space"/>
    <property type="evidence" value="ECO:0007669"/>
    <property type="project" value="TreeGrafter"/>
</dbReference>
<dbReference type="GO" id="GO:0008270">
    <property type="term" value="F:zinc ion binding"/>
    <property type="evidence" value="ECO:0007669"/>
    <property type="project" value="InterPro"/>
</dbReference>
<dbReference type="AlphaFoldDB" id="A0A6F9D9S0"/>
<keyword evidence="6 12" id="KW-0732">Signal</keyword>
<dbReference type="PANTHER" id="PTHR11705:SF153">
    <property type="entry name" value="ZINC CARBOXYPEPTIDASE A 1-LIKE PROTEIN"/>
    <property type="match status" value="1"/>
</dbReference>
<dbReference type="Pfam" id="PF00246">
    <property type="entry name" value="Peptidase_M14"/>
    <property type="match status" value="1"/>
</dbReference>
<evidence type="ECO:0000256" key="7">
    <source>
        <dbReference type="ARBA" id="ARBA00022801"/>
    </source>
</evidence>
<evidence type="ECO:0000256" key="8">
    <source>
        <dbReference type="ARBA" id="ARBA00022833"/>
    </source>
</evidence>
<evidence type="ECO:0000256" key="9">
    <source>
        <dbReference type="ARBA" id="ARBA00023049"/>
    </source>
</evidence>
<evidence type="ECO:0000256" key="10">
    <source>
        <dbReference type="ARBA" id="ARBA00023157"/>
    </source>
</evidence>
<dbReference type="PRINTS" id="PR00765">
    <property type="entry name" value="CRBOXYPTASEA"/>
</dbReference>
<comment type="cofactor">
    <cofactor evidence="1">
        <name>Zn(2+)</name>
        <dbReference type="ChEBI" id="CHEBI:29105"/>
    </cofactor>
</comment>
<dbReference type="InterPro" id="IPR000834">
    <property type="entry name" value="Peptidase_M14"/>
</dbReference>
<evidence type="ECO:0000256" key="3">
    <source>
        <dbReference type="ARBA" id="ARBA00022645"/>
    </source>
</evidence>
<proteinExistence type="evidence at transcript level"/>
<dbReference type="PROSITE" id="PS00132">
    <property type="entry name" value="CARBOXYPEPT_ZN_1"/>
    <property type="match status" value="1"/>
</dbReference>
<keyword evidence="4" id="KW-0645">Protease</keyword>
<dbReference type="SUPFAM" id="SSF53187">
    <property type="entry name" value="Zn-dependent exopeptidases"/>
    <property type="match status" value="1"/>
</dbReference>
<feature type="active site" description="Proton donor/acceptor" evidence="11">
    <location>
        <position position="379"/>
    </location>
</feature>
<dbReference type="InterPro" id="IPR057246">
    <property type="entry name" value="CARBOXYPEPT_ZN_1"/>
</dbReference>
<keyword evidence="8" id="KW-0862">Zinc</keyword>
<sequence length="418" mass="47072">MLLWSVCLIVLQVIFACSGDQVIRITSKSKQDAKKIDSLLKSRLGLEVWKSAHPFDMFTTDAEISSDQIQVVKSYLEENKIEHRTTISDVKKLIQSQMNIGKHTKALPNSLADFNYSVYHPANEIENWMDLAVNQFDYVTKLQVGVSYQGRPIHGLKISKQSNVTVVKPAVYIDSLIHSREWVAGGATVFTFKEILLNPVYSWMVDDLDWYFIPIVNPDGYVFTWSDPDNRLWRKTLSGGNARCVGADGNRNYDDHWGGEGGSQEPCSSLFYGTHAESESEVRHLARFITAHNDSIKAVVNVHSYAQVILFPYNYKLGEYPPNVEEQNQTASQMSKAMYKVHGMKYNFGSGAEAMYVSTGISTDWSQAAAGIDINFTIELRDTGEYGFLLPENQIVPTGEEFLAGIEVLARHVKDKWA</sequence>
<feature type="domain" description="Peptidase M14" evidence="13">
    <location>
        <begin position="118"/>
        <end position="413"/>
    </location>
</feature>
<evidence type="ECO:0000256" key="1">
    <source>
        <dbReference type="ARBA" id="ARBA00001947"/>
    </source>
</evidence>
<dbReference type="Gene3D" id="3.30.70.340">
    <property type="entry name" value="Metallocarboxypeptidase-like"/>
    <property type="match status" value="1"/>
</dbReference>
<evidence type="ECO:0000313" key="14">
    <source>
        <dbReference type="EMBL" id="CAB3233257.1"/>
    </source>
</evidence>
<dbReference type="EMBL" id="LR784139">
    <property type="protein sequence ID" value="CAB3233257.1"/>
    <property type="molecule type" value="mRNA"/>
</dbReference>
<dbReference type="PROSITE" id="PS00133">
    <property type="entry name" value="CARBOXYPEPT_ZN_2"/>
    <property type="match status" value="1"/>
</dbReference>
<dbReference type="PROSITE" id="PS52035">
    <property type="entry name" value="PEPTIDASE_M14"/>
    <property type="match status" value="1"/>
</dbReference>
<keyword evidence="3 14" id="KW-0121">Carboxypeptidase</keyword>
<evidence type="ECO:0000256" key="2">
    <source>
        <dbReference type="ARBA" id="ARBA00005988"/>
    </source>
</evidence>
<dbReference type="PANTHER" id="PTHR11705">
    <property type="entry name" value="PROTEASE FAMILY M14 CARBOXYPEPTIDASE A,B"/>
    <property type="match status" value="1"/>
</dbReference>
<protein>
    <submittedName>
        <fullName evidence="14">Carboxypeptidase B</fullName>
    </submittedName>
</protein>
<dbReference type="Gene3D" id="3.40.630.10">
    <property type="entry name" value="Zn peptidases"/>
    <property type="match status" value="1"/>
</dbReference>
<dbReference type="GO" id="GO:0004181">
    <property type="term" value="F:metallocarboxypeptidase activity"/>
    <property type="evidence" value="ECO:0007669"/>
    <property type="project" value="InterPro"/>
</dbReference>
<name>A0A6F9D9S0_9ASCI</name>
<dbReference type="InterPro" id="IPR057247">
    <property type="entry name" value="CARBOXYPEPT_ZN_2"/>
</dbReference>
<dbReference type="GO" id="GO:0006508">
    <property type="term" value="P:proteolysis"/>
    <property type="evidence" value="ECO:0007669"/>
    <property type="project" value="UniProtKB-KW"/>
</dbReference>
<keyword evidence="9" id="KW-0482">Metalloprotease</keyword>
<feature type="chain" id="PRO_5026299853" evidence="12">
    <location>
        <begin position="20"/>
        <end position="418"/>
    </location>
</feature>
<keyword evidence="5" id="KW-0479">Metal-binding</keyword>
<dbReference type="InterPro" id="IPR036990">
    <property type="entry name" value="M14A-like_propep"/>
</dbReference>
<feature type="signal peptide" evidence="12">
    <location>
        <begin position="1"/>
        <end position="19"/>
    </location>
</feature>
<reference evidence="14" key="1">
    <citation type="submission" date="2020-04" db="EMBL/GenBank/DDBJ databases">
        <authorList>
            <person name="Neveu A P."/>
        </authorList>
    </citation>
    <scope>NUCLEOTIDE SEQUENCE</scope>
    <source>
        <tissue evidence="14">Whole embryo</tissue>
    </source>
</reference>
<evidence type="ECO:0000256" key="11">
    <source>
        <dbReference type="PROSITE-ProRule" id="PRU01379"/>
    </source>
</evidence>
<dbReference type="SMART" id="SM00631">
    <property type="entry name" value="Zn_pept"/>
    <property type="match status" value="1"/>
</dbReference>
<evidence type="ECO:0000256" key="4">
    <source>
        <dbReference type="ARBA" id="ARBA00022670"/>
    </source>
</evidence>
<dbReference type="FunFam" id="3.40.630.10:FF:000084">
    <property type="entry name" value="Carboxypeptidase B2"/>
    <property type="match status" value="1"/>
</dbReference>
<accession>A0A6F9D9S0</accession>
<dbReference type="Pfam" id="PF02244">
    <property type="entry name" value="Propep_M14"/>
    <property type="match status" value="1"/>
</dbReference>
<gene>
    <name evidence="14" type="primary">Cpa6</name>
</gene>
<evidence type="ECO:0000259" key="13">
    <source>
        <dbReference type="PROSITE" id="PS52035"/>
    </source>
</evidence>
<organism evidence="14">
    <name type="scientific">Phallusia mammillata</name>
    <dbReference type="NCBI Taxonomy" id="59560"/>
    <lineage>
        <taxon>Eukaryota</taxon>
        <taxon>Metazoa</taxon>
        <taxon>Chordata</taxon>
        <taxon>Tunicata</taxon>
        <taxon>Ascidiacea</taxon>
        <taxon>Phlebobranchia</taxon>
        <taxon>Ascidiidae</taxon>
        <taxon>Phallusia</taxon>
    </lineage>
</organism>
<keyword evidence="10" id="KW-1015">Disulfide bond</keyword>
<evidence type="ECO:0000256" key="12">
    <source>
        <dbReference type="SAM" id="SignalP"/>
    </source>
</evidence>
<evidence type="ECO:0000256" key="6">
    <source>
        <dbReference type="ARBA" id="ARBA00022729"/>
    </source>
</evidence>
<keyword evidence="7" id="KW-0378">Hydrolase</keyword>
<evidence type="ECO:0000256" key="5">
    <source>
        <dbReference type="ARBA" id="ARBA00022723"/>
    </source>
</evidence>
<comment type="similarity">
    <text evidence="2 11">Belongs to the peptidase M14 family.</text>
</comment>